<sequence length="756" mass="85031">MNVILLIPFILLKVTMGCQYTQNINFTTVAGFSDGSTIGVTSTPNTPETLQINCTNPTDPLVIAYCNMNNPGSTPGDIAKNVTHSINPANLTGYDVYVISKIMFNLTSRKDLKQDDFTSIANLTDVVLAASQETFENSNNGEAYSTNRILTSIHNLMLNSPSNVSYLNGTQFGLANFDINCTIANGDTLMGDTGSQFLTWSLNSDIEAMISIPTNVICQNQTSRRLFYGIYRNTKLFVGNSTHRTNALWKDSQIKNYIAPQNYNPTSFWSRNQHPLEQNVGSDQSSPTNTQASNPDGCRNGFWYGDNKVMAGTLLNNDNSTTPTTDYAKVQQFIETNGMRQRMVTVKYSKKRITKPLHGTMKLTWWTGFLWSEQTCSFQEEDDFWVSECDHLTDFTLVVDGVQKDPSLCSTALIVIGYIINMGSIISLILLIFIVLSHRFSLFQAWKILKIFAWNTNVEQIMTRLTNKFVIIGVTIGFPTLMAFILGLALNSFYNRNDAFCWIRPDYIFFGVVLPITLVVFNGMFCLVVVVLRLFPKICGLRIIRTNSNTLGKKKAKKDKLIALFFMQSTLGIPWIFQYLTLFTPYVTAWHYLFTIVNGSQGMLLLFIYLYKRLKQHKLTKKESSDMTDQDTAFSDTRQQRSSTKETTLFNRIAARISNSLSGLTKKESSDMTDTDTAVSDTRQQRSSTKETTLFNRTTARISNSLSGLTKKESSDMTDSDTAVFDTRQQRSSTKESTLFNRITARISNSLSGKST</sequence>
<feature type="transmembrane region" description="Helical" evidence="2">
    <location>
        <begin position="589"/>
        <end position="611"/>
    </location>
</feature>
<dbReference type="Proteomes" id="UP000887540">
    <property type="component" value="Unplaced"/>
</dbReference>
<dbReference type="WBParaSite" id="ACRNAN_scaffold72.g7803.t1">
    <property type="protein sequence ID" value="ACRNAN_scaffold72.g7803.t1"/>
    <property type="gene ID" value="ACRNAN_scaffold72.g7803"/>
</dbReference>
<proteinExistence type="predicted"/>
<dbReference type="GO" id="GO:0005886">
    <property type="term" value="C:plasma membrane"/>
    <property type="evidence" value="ECO:0007669"/>
    <property type="project" value="TreeGrafter"/>
</dbReference>
<feature type="compositionally biased region" description="Polar residues" evidence="1">
    <location>
        <begin position="675"/>
        <end position="708"/>
    </location>
</feature>
<name>A0A914ED35_9BILA</name>
<dbReference type="PANTHER" id="PTHR12011:SF465">
    <property type="entry name" value="GPS DOMAIN-CONTAINING PROTEIN"/>
    <property type="match status" value="1"/>
</dbReference>
<evidence type="ECO:0000313" key="4">
    <source>
        <dbReference type="Proteomes" id="UP000887540"/>
    </source>
</evidence>
<evidence type="ECO:0000313" key="5">
    <source>
        <dbReference type="WBParaSite" id="ACRNAN_scaffold72.g7803.t1"/>
    </source>
</evidence>
<feature type="compositionally biased region" description="Polar residues" evidence="1">
    <location>
        <begin position="268"/>
        <end position="294"/>
    </location>
</feature>
<reference evidence="5" key="1">
    <citation type="submission" date="2022-11" db="UniProtKB">
        <authorList>
            <consortium name="WormBaseParasite"/>
        </authorList>
    </citation>
    <scope>IDENTIFICATION</scope>
</reference>
<keyword evidence="2" id="KW-0472">Membrane</keyword>
<keyword evidence="4" id="KW-1185">Reference proteome</keyword>
<feature type="signal peptide" evidence="3">
    <location>
        <begin position="1"/>
        <end position="17"/>
    </location>
</feature>
<accession>A0A914ED35</accession>
<feature type="region of interest" description="Disordered" evidence="1">
    <location>
        <begin position="268"/>
        <end position="297"/>
    </location>
</feature>
<feature type="transmembrane region" description="Helical" evidence="2">
    <location>
        <begin position="508"/>
        <end position="535"/>
    </location>
</feature>
<organism evidence="4 5">
    <name type="scientific">Acrobeloides nanus</name>
    <dbReference type="NCBI Taxonomy" id="290746"/>
    <lineage>
        <taxon>Eukaryota</taxon>
        <taxon>Metazoa</taxon>
        <taxon>Ecdysozoa</taxon>
        <taxon>Nematoda</taxon>
        <taxon>Chromadorea</taxon>
        <taxon>Rhabditida</taxon>
        <taxon>Tylenchina</taxon>
        <taxon>Cephalobomorpha</taxon>
        <taxon>Cephaloboidea</taxon>
        <taxon>Cephalobidae</taxon>
        <taxon>Acrobeloides</taxon>
    </lineage>
</organism>
<feature type="transmembrane region" description="Helical" evidence="2">
    <location>
        <begin position="412"/>
        <end position="436"/>
    </location>
</feature>
<protein>
    <submittedName>
        <fullName evidence="5">Uncharacterized protein</fullName>
    </submittedName>
</protein>
<dbReference type="AlphaFoldDB" id="A0A914ED35"/>
<feature type="region of interest" description="Disordered" evidence="1">
    <location>
        <begin position="625"/>
        <end position="645"/>
    </location>
</feature>
<evidence type="ECO:0000256" key="1">
    <source>
        <dbReference type="SAM" id="MobiDB-lite"/>
    </source>
</evidence>
<evidence type="ECO:0000256" key="2">
    <source>
        <dbReference type="SAM" id="Phobius"/>
    </source>
</evidence>
<feature type="chain" id="PRO_5037931574" evidence="3">
    <location>
        <begin position="18"/>
        <end position="756"/>
    </location>
</feature>
<dbReference type="PANTHER" id="PTHR12011">
    <property type="entry name" value="ADHESION G-PROTEIN COUPLED RECEPTOR"/>
    <property type="match status" value="1"/>
</dbReference>
<dbReference type="Gene3D" id="1.20.1070.10">
    <property type="entry name" value="Rhodopsin 7-helix transmembrane proteins"/>
    <property type="match status" value="1"/>
</dbReference>
<keyword evidence="2" id="KW-0812">Transmembrane</keyword>
<feature type="region of interest" description="Disordered" evidence="1">
    <location>
        <begin position="664"/>
        <end position="735"/>
    </location>
</feature>
<keyword evidence="2" id="KW-1133">Transmembrane helix</keyword>
<evidence type="ECO:0000256" key="3">
    <source>
        <dbReference type="SAM" id="SignalP"/>
    </source>
</evidence>
<feature type="compositionally biased region" description="Polar residues" evidence="1">
    <location>
        <begin position="630"/>
        <end position="645"/>
    </location>
</feature>
<feature type="transmembrane region" description="Helical" evidence="2">
    <location>
        <begin position="561"/>
        <end position="577"/>
    </location>
</feature>
<feature type="transmembrane region" description="Helical" evidence="2">
    <location>
        <begin position="469"/>
        <end position="488"/>
    </location>
</feature>
<keyword evidence="3" id="KW-0732">Signal</keyword>